<protein>
    <recommendedName>
        <fullName evidence="4">Fibrobacter succinogenes major paralogous domain-containing protein</fullName>
    </recommendedName>
</protein>
<proteinExistence type="predicted"/>
<accession>A0A1F7U640</accession>
<feature type="chain" id="PRO_5009533008" description="Fibrobacter succinogenes major paralogous domain-containing protein" evidence="1">
    <location>
        <begin position="18"/>
        <end position="203"/>
    </location>
</feature>
<organism evidence="2 3">
    <name type="scientific">Candidatus Uhrbacteria bacterium RIFCSPHIGHO2_02_FULL_60_10</name>
    <dbReference type="NCBI Taxonomy" id="1802392"/>
    <lineage>
        <taxon>Bacteria</taxon>
        <taxon>Candidatus Uhriibacteriota</taxon>
    </lineage>
</organism>
<dbReference type="EMBL" id="MGEA01000050">
    <property type="protein sequence ID" value="OGL73712.1"/>
    <property type="molecule type" value="Genomic_DNA"/>
</dbReference>
<name>A0A1F7U640_9BACT</name>
<keyword evidence="1" id="KW-0732">Signal</keyword>
<dbReference type="Proteomes" id="UP000177088">
    <property type="component" value="Unassembled WGS sequence"/>
</dbReference>
<sequence>MKNMSGFLVTLALAVMACGPPDDHDDGGTTGGGGSHVTCGTLDLNASDGLDSASFWPVGDTYGVNAFYVWKSTGLAEASLPAKDWQIPTTLWSAVRFNLDGLDPYHFSATDSFRLWYLPYVASSVSWQSKTGARNDGTCPGSDTLTNGRHSCDGRRQLDRNAPSLVKGETYLFRMLMIVPLGTDSSGRKLNRVQSCYQTTATY</sequence>
<dbReference type="PROSITE" id="PS51257">
    <property type="entry name" value="PROKAR_LIPOPROTEIN"/>
    <property type="match status" value="1"/>
</dbReference>
<evidence type="ECO:0008006" key="4">
    <source>
        <dbReference type="Google" id="ProtNLM"/>
    </source>
</evidence>
<reference evidence="2 3" key="1">
    <citation type="journal article" date="2016" name="Nat. Commun.">
        <title>Thousands of microbial genomes shed light on interconnected biogeochemical processes in an aquifer system.</title>
        <authorList>
            <person name="Anantharaman K."/>
            <person name="Brown C.T."/>
            <person name="Hug L.A."/>
            <person name="Sharon I."/>
            <person name="Castelle C.J."/>
            <person name="Probst A.J."/>
            <person name="Thomas B.C."/>
            <person name="Singh A."/>
            <person name="Wilkins M.J."/>
            <person name="Karaoz U."/>
            <person name="Brodie E.L."/>
            <person name="Williams K.H."/>
            <person name="Hubbard S.S."/>
            <person name="Banfield J.F."/>
        </authorList>
    </citation>
    <scope>NUCLEOTIDE SEQUENCE [LARGE SCALE GENOMIC DNA]</scope>
</reference>
<feature type="signal peptide" evidence="1">
    <location>
        <begin position="1"/>
        <end position="17"/>
    </location>
</feature>
<dbReference type="AlphaFoldDB" id="A0A1F7U640"/>
<gene>
    <name evidence="2" type="ORF">A3C96_02865</name>
</gene>
<evidence type="ECO:0000256" key="1">
    <source>
        <dbReference type="SAM" id="SignalP"/>
    </source>
</evidence>
<evidence type="ECO:0000313" key="3">
    <source>
        <dbReference type="Proteomes" id="UP000177088"/>
    </source>
</evidence>
<evidence type="ECO:0000313" key="2">
    <source>
        <dbReference type="EMBL" id="OGL73712.1"/>
    </source>
</evidence>
<comment type="caution">
    <text evidence="2">The sequence shown here is derived from an EMBL/GenBank/DDBJ whole genome shotgun (WGS) entry which is preliminary data.</text>
</comment>